<dbReference type="AlphaFoldDB" id="A0A3L9YW88"/>
<keyword evidence="2" id="KW-0238">DNA-binding</keyword>
<dbReference type="InterPro" id="IPR018060">
    <property type="entry name" value="HTH_AraC"/>
</dbReference>
<dbReference type="Gene3D" id="2.60.120.10">
    <property type="entry name" value="Jelly Rolls"/>
    <property type="match status" value="1"/>
</dbReference>
<evidence type="ECO:0000313" key="6">
    <source>
        <dbReference type="Proteomes" id="UP000271339"/>
    </source>
</evidence>
<evidence type="ECO:0000313" key="5">
    <source>
        <dbReference type="EMBL" id="RMA64783.1"/>
    </source>
</evidence>
<keyword evidence="6" id="KW-1185">Reference proteome</keyword>
<dbReference type="Proteomes" id="UP000271339">
    <property type="component" value="Unassembled WGS sequence"/>
</dbReference>
<dbReference type="RefSeq" id="WP_121907212.1">
    <property type="nucleotide sequence ID" value="NZ_REFC01000012.1"/>
</dbReference>
<dbReference type="InterPro" id="IPR009057">
    <property type="entry name" value="Homeodomain-like_sf"/>
</dbReference>
<dbReference type="Gene3D" id="1.10.10.60">
    <property type="entry name" value="Homeodomain-like"/>
    <property type="match status" value="1"/>
</dbReference>
<evidence type="ECO:0000259" key="4">
    <source>
        <dbReference type="PROSITE" id="PS01124"/>
    </source>
</evidence>
<dbReference type="Pfam" id="PF12833">
    <property type="entry name" value="HTH_18"/>
    <property type="match status" value="1"/>
</dbReference>
<dbReference type="PANTHER" id="PTHR43280">
    <property type="entry name" value="ARAC-FAMILY TRANSCRIPTIONAL REGULATOR"/>
    <property type="match status" value="1"/>
</dbReference>
<dbReference type="GO" id="GO:0003700">
    <property type="term" value="F:DNA-binding transcription factor activity"/>
    <property type="evidence" value="ECO:0007669"/>
    <property type="project" value="InterPro"/>
</dbReference>
<reference evidence="5 6" key="1">
    <citation type="submission" date="2018-10" db="EMBL/GenBank/DDBJ databases">
        <title>Genomic Encyclopedia of Archaeal and Bacterial Type Strains, Phase II (KMG-II): from individual species to whole genera.</title>
        <authorList>
            <person name="Goeker M."/>
        </authorList>
    </citation>
    <scope>NUCLEOTIDE SEQUENCE [LARGE SCALE GENOMIC DNA]</scope>
    <source>
        <strain evidence="5 6">DSM 23424</strain>
    </source>
</reference>
<dbReference type="PANTHER" id="PTHR43280:SF32">
    <property type="entry name" value="TRANSCRIPTIONAL REGULATORY PROTEIN"/>
    <property type="match status" value="1"/>
</dbReference>
<keyword evidence="1" id="KW-0805">Transcription regulation</keyword>
<dbReference type="SUPFAM" id="SSF46689">
    <property type="entry name" value="Homeodomain-like"/>
    <property type="match status" value="1"/>
</dbReference>
<proteinExistence type="predicted"/>
<comment type="caution">
    <text evidence="5">The sequence shown here is derived from an EMBL/GenBank/DDBJ whole genome shotgun (WGS) entry which is preliminary data.</text>
</comment>
<dbReference type="InterPro" id="IPR003313">
    <property type="entry name" value="AraC-bd"/>
</dbReference>
<keyword evidence="3" id="KW-0804">Transcription</keyword>
<gene>
    <name evidence="5" type="ORF">BXY75_1664</name>
</gene>
<dbReference type="SMART" id="SM00342">
    <property type="entry name" value="HTH_ARAC"/>
    <property type="match status" value="1"/>
</dbReference>
<evidence type="ECO:0000256" key="3">
    <source>
        <dbReference type="ARBA" id="ARBA00023163"/>
    </source>
</evidence>
<protein>
    <submittedName>
        <fullName evidence="5">AraC family transcriptional regulator</fullName>
    </submittedName>
</protein>
<feature type="domain" description="HTH araC/xylS-type" evidence="4">
    <location>
        <begin position="188"/>
        <end position="286"/>
    </location>
</feature>
<dbReference type="Pfam" id="PF02311">
    <property type="entry name" value="AraC_binding"/>
    <property type="match status" value="1"/>
</dbReference>
<evidence type="ECO:0000256" key="2">
    <source>
        <dbReference type="ARBA" id="ARBA00023125"/>
    </source>
</evidence>
<name>A0A3L9YW88_9FLAO</name>
<dbReference type="GO" id="GO:0043565">
    <property type="term" value="F:sequence-specific DNA binding"/>
    <property type="evidence" value="ECO:0007669"/>
    <property type="project" value="InterPro"/>
</dbReference>
<dbReference type="SUPFAM" id="SSF51215">
    <property type="entry name" value="Regulatory protein AraC"/>
    <property type="match status" value="1"/>
</dbReference>
<dbReference type="InterPro" id="IPR037923">
    <property type="entry name" value="HTH-like"/>
</dbReference>
<evidence type="ECO:0000256" key="1">
    <source>
        <dbReference type="ARBA" id="ARBA00023015"/>
    </source>
</evidence>
<accession>A0A3L9YW88</accession>
<dbReference type="OrthoDB" id="1096411at2"/>
<dbReference type="InterPro" id="IPR014710">
    <property type="entry name" value="RmlC-like_jellyroll"/>
</dbReference>
<sequence>MKNIPNISFESSENAKDFEFLNLTKLFARIPDILDHNPSQPHRISFFALMIITNGTGSHQIDLKDYPLKEGTVLKIAKGQVHSFQNNPQYEGFILIFTEDFVLNHFSKSSLNIISHLYNYHITSPIFNDKTGNENFLNQLIFELNSENSYAQKNIIAALLDLYLLRLERKSNTNKLQVKNPKQYTIFIQFKNLVEANYTRTRNVKNYAELMFISTKNLNQVVKDFTLSTAKTFIDNYVILEIKRAIVTTNQSFKEIAFATGFDEVTNFTKFFKKNLKISPKEFKENLFK</sequence>
<dbReference type="PROSITE" id="PS01124">
    <property type="entry name" value="HTH_ARAC_FAMILY_2"/>
    <property type="match status" value="1"/>
</dbReference>
<organism evidence="5 6">
    <name type="scientific">Ulvibacter antarcticus</name>
    <dbReference type="NCBI Taxonomy" id="442714"/>
    <lineage>
        <taxon>Bacteria</taxon>
        <taxon>Pseudomonadati</taxon>
        <taxon>Bacteroidota</taxon>
        <taxon>Flavobacteriia</taxon>
        <taxon>Flavobacteriales</taxon>
        <taxon>Flavobacteriaceae</taxon>
        <taxon>Ulvibacter</taxon>
    </lineage>
</organism>
<dbReference type="EMBL" id="REFC01000012">
    <property type="protein sequence ID" value="RMA64783.1"/>
    <property type="molecule type" value="Genomic_DNA"/>
</dbReference>